<evidence type="ECO:0000256" key="3">
    <source>
        <dbReference type="ARBA" id="ARBA00022741"/>
    </source>
</evidence>
<dbReference type="EC" id="5.6.2.4" evidence="13"/>
<dbReference type="PANTHER" id="PTHR11070">
    <property type="entry name" value="UVRD / RECB / PCRA DNA HELICASE FAMILY MEMBER"/>
    <property type="match status" value="1"/>
</dbReference>
<keyword evidence="9" id="KW-0238">DNA-binding</keyword>
<evidence type="ECO:0000256" key="2">
    <source>
        <dbReference type="ARBA" id="ARBA00022722"/>
    </source>
</evidence>
<keyword evidence="7" id="KW-0269">Exonuclease</keyword>
<dbReference type="GO" id="GO:0033202">
    <property type="term" value="C:DNA helicase complex"/>
    <property type="evidence" value="ECO:0007669"/>
    <property type="project" value="TreeGrafter"/>
</dbReference>
<dbReference type="InterPro" id="IPR014016">
    <property type="entry name" value="UvrD-like_ATP-bd"/>
</dbReference>
<sequence length="1119" mass="120833">MVHMNVDGMPKVRFVQEEPPRRRQWLGTAVEALFPSHNQALVVENKLVNQPVVRVLGGPGTGKSSLLADLAVDYMQAGIPADSILVVSQSKEAAAELRRDIDRRFSSELGEGGSVGAGQGGMVRAVHSLAYAVVRDAAVSRGEPEPSLTTGARQDAVVRQLLAGHAEDGGAYWPERLRPALPLVGFSRAVRDFLLRAAERGIDAPRLQQLGVDYGIESWCAAGKFMAEYQQTMRLAWEPSLNAAEIVSAALMELDADAQALARWGKSVVLVDDAEHLSPEAARLVDRFVSQAAVAVITGDEDQSVFHFRGANNDYLRRTGEAECKAIHLQQSYRCNADIADLVNAVSQRLPKAPAYRGIVGSVGAQEARESEVGNNSDTVAAENSYAAKSAVKIAIHPSERAQRATVADYFRRLHIDEGVAWKDMAVIVRSGAGESSLFRALSRAGVPVQIDPTDIVLSHQRLVRALMVALRATMNQLDDVEWDEFLSGPLVNMDPIVKERLLRGIRKADLFGGAAMTQLIGILKAEGLTAEHLELIESLSQRERQALQVPLDLLSAAREALRDGVEATLWAIWQSTGLADHLVAASLRGGTAGASADRDLDAVMALFDFAGDRVELNPKLTVDGFIASVEEQELPIGARDRSGVERDAVRILSAHAALGRQWKAVAVVGVQEGQWPSLGVTGSVMKQNEFIGLVDHGIEPREYINSMADALAEERRLLHVAVSRASDRVLLTAVDSPDDVGVPSPFIIELVEKLGNSVTELVKQSEASSSANGVGATANEANAGNPDVAEAEDVAWAGEGLPRVLSVESLLAELRAAVVDDAETETRRRQAARQLARLAQVEVAGAHPDTWWGLRAPSTSKPVNDKKPMRINPSKVEATLSCPLKAMLDKSAPTSAMYLGSLLHQAVEAVAKGVTVPEAQSEIRRVFGDLSDDPEWRKRTEEETWLTGLEDWQRWIETKKDIGTEVPVNVNINDDIVIVGRIDRLIEDADGAVQIVDIKTGKTAPSGKEVEGHAQLATYQLALSKGKLVESGDGLAVDNGEGIEQSGAYLVFPRKSHNKTIITSREQSKLTEDKLADWERRVEQVARATSGPRALALAGDHCKFCTLSKACPAAEGNR</sequence>
<dbReference type="Gene3D" id="3.90.320.10">
    <property type="match status" value="1"/>
</dbReference>
<evidence type="ECO:0000313" key="21">
    <source>
        <dbReference type="Proteomes" id="UP000594774"/>
    </source>
</evidence>
<organism evidence="19 21">
    <name type="scientific">Corynebacterium amycolatum</name>
    <dbReference type="NCBI Taxonomy" id="43765"/>
    <lineage>
        <taxon>Bacteria</taxon>
        <taxon>Bacillati</taxon>
        <taxon>Actinomycetota</taxon>
        <taxon>Actinomycetes</taxon>
        <taxon>Mycobacteriales</taxon>
        <taxon>Corynebacteriaceae</taxon>
        <taxon>Corynebacterium</taxon>
    </lineage>
</organism>
<evidence type="ECO:0000313" key="19">
    <source>
        <dbReference type="EMBL" id="QPR31940.1"/>
    </source>
</evidence>
<name>A0AB37GGS2_CORAY</name>
<evidence type="ECO:0000256" key="15">
    <source>
        <dbReference type="PROSITE-ProRule" id="PRU00560"/>
    </source>
</evidence>
<feature type="region of interest" description="Disordered" evidence="16">
    <location>
        <begin position="767"/>
        <end position="787"/>
    </location>
</feature>
<keyword evidence="8 15" id="KW-0067">ATP-binding</keyword>
<evidence type="ECO:0000256" key="7">
    <source>
        <dbReference type="ARBA" id="ARBA00022839"/>
    </source>
</evidence>
<evidence type="ECO:0000256" key="10">
    <source>
        <dbReference type="ARBA" id="ARBA00023204"/>
    </source>
</evidence>
<feature type="domain" description="UvrD-like helicase C-terminal" evidence="18">
    <location>
        <begin position="337"/>
        <end position="660"/>
    </location>
</feature>
<dbReference type="SUPFAM" id="SSF52540">
    <property type="entry name" value="P-loop containing nucleoside triphosphate hydrolases"/>
    <property type="match status" value="1"/>
</dbReference>
<dbReference type="GO" id="GO:0005524">
    <property type="term" value="F:ATP binding"/>
    <property type="evidence" value="ECO:0007669"/>
    <property type="project" value="UniProtKB-UniRule"/>
</dbReference>
<dbReference type="AlphaFoldDB" id="A0AB37GGS2"/>
<feature type="domain" description="UvrD-like helicase ATP-binding" evidence="17">
    <location>
        <begin position="36"/>
        <end position="336"/>
    </location>
</feature>
<dbReference type="GO" id="GO:0005829">
    <property type="term" value="C:cytosol"/>
    <property type="evidence" value="ECO:0007669"/>
    <property type="project" value="TreeGrafter"/>
</dbReference>
<protein>
    <recommendedName>
        <fullName evidence="13">DNA 3'-5' helicase</fullName>
        <ecNumber evidence="13">5.6.2.4</ecNumber>
    </recommendedName>
</protein>
<dbReference type="Proteomes" id="UP000594774">
    <property type="component" value="Chromosome"/>
</dbReference>
<evidence type="ECO:0000256" key="6">
    <source>
        <dbReference type="ARBA" id="ARBA00022806"/>
    </source>
</evidence>
<keyword evidence="6 15" id="KW-0347">Helicase</keyword>
<evidence type="ECO:0000256" key="11">
    <source>
        <dbReference type="ARBA" id="ARBA00023235"/>
    </source>
</evidence>
<keyword evidence="5 15" id="KW-0378">Hydrolase</keyword>
<dbReference type="Pfam" id="PF12705">
    <property type="entry name" value="PDDEXK_1"/>
    <property type="match status" value="1"/>
</dbReference>
<dbReference type="PROSITE" id="PS51217">
    <property type="entry name" value="UVRD_HELICASE_CTER"/>
    <property type="match status" value="1"/>
</dbReference>
<dbReference type="Gene3D" id="1.10.486.10">
    <property type="entry name" value="PCRA, domain 4"/>
    <property type="match status" value="1"/>
</dbReference>
<dbReference type="InterPro" id="IPR038726">
    <property type="entry name" value="PDDEXK_AddAB-type"/>
</dbReference>
<dbReference type="InterPro" id="IPR013986">
    <property type="entry name" value="DExx_box_DNA_helicase_dom_sf"/>
</dbReference>
<dbReference type="GO" id="GO:0003677">
    <property type="term" value="F:DNA binding"/>
    <property type="evidence" value="ECO:0007669"/>
    <property type="project" value="UniProtKB-KW"/>
</dbReference>
<evidence type="ECO:0000256" key="13">
    <source>
        <dbReference type="ARBA" id="ARBA00034808"/>
    </source>
</evidence>
<dbReference type="EMBL" id="CP065628">
    <property type="protein sequence ID" value="QPR31940.1"/>
    <property type="molecule type" value="Genomic_DNA"/>
</dbReference>
<dbReference type="Pfam" id="PF00580">
    <property type="entry name" value="UvrD-helicase"/>
    <property type="match status" value="1"/>
</dbReference>
<keyword evidence="11" id="KW-0413">Isomerase</keyword>
<evidence type="ECO:0000256" key="16">
    <source>
        <dbReference type="SAM" id="MobiDB-lite"/>
    </source>
</evidence>
<dbReference type="Pfam" id="PF13361">
    <property type="entry name" value="UvrD_C"/>
    <property type="match status" value="1"/>
</dbReference>
<keyword evidence="10" id="KW-0234">DNA repair</keyword>
<proteinExistence type="inferred from homology"/>
<dbReference type="InterPro" id="IPR000212">
    <property type="entry name" value="DNA_helicase_UvrD/REP"/>
</dbReference>
<dbReference type="Gene3D" id="3.40.50.300">
    <property type="entry name" value="P-loop containing nucleotide triphosphate hydrolases"/>
    <property type="match status" value="2"/>
</dbReference>
<dbReference type="InterPro" id="IPR014017">
    <property type="entry name" value="DNA_helicase_UvrD-like_C"/>
</dbReference>
<evidence type="ECO:0000256" key="12">
    <source>
        <dbReference type="ARBA" id="ARBA00034617"/>
    </source>
</evidence>
<evidence type="ECO:0000256" key="14">
    <source>
        <dbReference type="ARBA" id="ARBA00048988"/>
    </source>
</evidence>
<comment type="catalytic activity">
    <reaction evidence="12">
        <text>Couples ATP hydrolysis with the unwinding of duplex DNA by translocating in the 3'-5' direction.</text>
        <dbReference type="EC" id="5.6.2.4"/>
    </reaction>
</comment>
<keyword evidence="22" id="KW-1185">Reference proteome</keyword>
<comment type="catalytic activity">
    <reaction evidence="14">
        <text>ATP + H2O = ADP + phosphate + H(+)</text>
        <dbReference type="Rhea" id="RHEA:13065"/>
        <dbReference type="ChEBI" id="CHEBI:15377"/>
        <dbReference type="ChEBI" id="CHEBI:15378"/>
        <dbReference type="ChEBI" id="CHEBI:30616"/>
        <dbReference type="ChEBI" id="CHEBI:43474"/>
        <dbReference type="ChEBI" id="CHEBI:456216"/>
        <dbReference type="EC" id="5.6.2.4"/>
    </reaction>
</comment>
<dbReference type="GO" id="GO:0004527">
    <property type="term" value="F:exonuclease activity"/>
    <property type="evidence" value="ECO:0007669"/>
    <property type="project" value="UniProtKB-KW"/>
</dbReference>
<evidence type="ECO:0000256" key="4">
    <source>
        <dbReference type="ARBA" id="ARBA00022763"/>
    </source>
</evidence>
<keyword evidence="3 15" id="KW-0547">Nucleotide-binding</keyword>
<dbReference type="Gene3D" id="1.10.10.160">
    <property type="match status" value="1"/>
</dbReference>
<keyword evidence="4" id="KW-0227">DNA damage</keyword>
<gene>
    <name evidence="19" type="ORF">I6G95_05905</name>
    <name evidence="20" type="ORF">I6H48_06475</name>
</gene>
<accession>A0AB37GGS2</accession>
<dbReference type="PANTHER" id="PTHR11070:SF59">
    <property type="entry name" value="DNA 3'-5' HELICASE"/>
    <property type="match status" value="1"/>
</dbReference>
<dbReference type="EMBL" id="CP066023">
    <property type="protein sequence ID" value="QQB81655.1"/>
    <property type="molecule type" value="Genomic_DNA"/>
</dbReference>
<evidence type="ECO:0000259" key="17">
    <source>
        <dbReference type="PROSITE" id="PS51198"/>
    </source>
</evidence>
<dbReference type="InterPro" id="IPR027417">
    <property type="entry name" value="P-loop_NTPase"/>
</dbReference>
<evidence type="ECO:0000256" key="9">
    <source>
        <dbReference type="ARBA" id="ARBA00023125"/>
    </source>
</evidence>
<dbReference type="GO" id="GO:0000725">
    <property type="term" value="P:recombinational repair"/>
    <property type="evidence" value="ECO:0007669"/>
    <property type="project" value="TreeGrafter"/>
</dbReference>
<dbReference type="PROSITE" id="PS51198">
    <property type="entry name" value="UVRD_HELICASE_ATP_BIND"/>
    <property type="match status" value="1"/>
</dbReference>
<dbReference type="Proteomes" id="UP000595198">
    <property type="component" value="Chromosome"/>
</dbReference>
<evidence type="ECO:0000313" key="22">
    <source>
        <dbReference type="Proteomes" id="UP000595198"/>
    </source>
</evidence>
<reference evidence="21 22" key="1">
    <citation type="submission" date="2020-12" db="EMBL/GenBank/DDBJ databases">
        <title>FDA dAtabase for Regulatory Grade micrObial Sequences (FDA-ARGOS): Supporting development and validation of Infectious Disease Dx tests.</title>
        <authorList>
            <person name="Sproer C."/>
            <person name="Gronow S."/>
            <person name="Severitt S."/>
            <person name="Schroder I."/>
            <person name="Tallon L."/>
            <person name="Sadzewicz L."/>
            <person name="Zhao X."/>
            <person name="Boylan J."/>
            <person name="Ott S."/>
            <person name="Bowen H."/>
            <person name="Vavikolanu K."/>
            <person name="Mehta A."/>
            <person name="Aluvathingal J."/>
            <person name="Nadendla S."/>
            <person name="Lowell S."/>
            <person name="Myers T."/>
            <person name="Yan Y."/>
            <person name="Sichtig H."/>
        </authorList>
    </citation>
    <scope>NUCLEOTIDE SEQUENCE [LARGE SCALE GENOMIC DNA]</scope>
    <source>
        <strain evidence="19 21">FDAARGOS_938</strain>
        <strain evidence="20 22">FDAARGOS_991</strain>
    </source>
</reference>
<evidence type="ECO:0000256" key="5">
    <source>
        <dbReference type="ARBA" id="ARBA00022801"/>
    </source>
</evidence>
<keyword evidence="2" id="KW-0540">Nuclease</keyword>
<dbReference type="InterPro" id="IPR011604">
    <property type="entry name" value="PDDEXK-like_dom_sf"/>
</dbReference>
<evidence type="ECO:0000259" key="18">
    <source>
        <dbReference type="PROSITE" id="PS51217"/>
    </source>
</evidence>
<dbReference type="GO" id="GO:0043138">
    <property type="term" value="F:3'-5' DNA helicase activity"/>
    <property type="evidence" value="ECO:0007669"/>
    <property type="project" value="UniProtKB-EC"/>
</dbReference>
<comment type="similarity">
    <text evidence="1">Belongs to the helicase family. UvrD subfamily.</text>
</comment>
<evidence type="ECO:0000256" key="8">
    <source>
        <dbReference type="ARBA" id="ARBA00022840"/>
    </source>
</evidence>
<evidence type="ECO:0000256" key="1">
    <source>
        <dbReference type="ARBA" id="ARBA00009922"/>
    </source>
</evidence>
<feature type="binding site" evidence="15">
    <location>
        <begin position="57"/>
        <end position="64"/>
    </location>
    <ligand>
        <name>ATP</name>
        <dbReference type="ChEBI" id="CHEBI:30616"/>
    </ligand>
</feature>
<evidence type="ECO:0000313" key="20">
    <source>
        <dbReference type="EMBL" id="QQB81655.1"/>
    </source>
</evidence>